<accession>A0A813KCN3</accession>
<reference evidence="2" key="1">
    <citation type="submission" date="2021-02" db="EMBL/GenBank/DDBJ databases">
        <authorList>
            <person name="Dougan E. K."/>
            <person name="Rhodes N."/>
            <person name="Thang M."/>
            <person name="Chan C."/>
        </authorList>
    </citation>
    <scope>NUCLEOTIDE SEQUENCE</scope>
</reference>
<evidence type="ECO:0000256" key="1">
    <source>
        <dbReference type="SAM" id="Coils"/>
    </source>
</evidence>
<sequence>MHLRHPPWNATAVAPDAFDALLTQLASIHRGELGRAIDEAKRLSKEIEELSKENRALKKSVAAGSGGCGPSVMETGK</sequence>
<evidence type="ECO:0000313" key="2">
    <source>
        <dbReference type="EMBL" id="CAE8698900.1"/>
    </source>
</evidence>
<feature type="non-terminal residue" evidence="2">
    <location>
        <position position="77"/>
    </location>
</feature>
<comment type="caution">
    <text evidence="2">The sequence shown here is derived from an EMBL/GenBank/DDBJ whole genome shotgun (WGS) entry which is preliminary data.</text>
</comment>
<dbReference type="Proteomes" id="UP000626109">
    <property type="component" value="Unassembled WGS sequence"/>
</dbReference>
<keyword evidence="1" id="KW-0175">Coiled coil</keyword>
<organism evidence="2 3">
    <name type="scientific">Polarella glacialis</name>
    <name type="common">Dinoflagellate</name>
    <dbReference type="NCBI Taxonomy" id="89957"/>
    <lineage>
        <taxon>Eukaryota</taxon>
        <taxon>Sar</taxon>
        <taxon>Alveolata</taxon>
        <taxon>Dinophyceae</taxon>
        <taxon>Suessiales</taxon>
        <taxon>Suessiaceae</taxon>
        <taxon>Polarella</taxon>
    </lineage>
</organism>
<dbReference type="EMBL" id="CAJNNW010029062">
    <property type="protein sequence ID" value="CAE8698900.1"/>
    <property type="molecule type" value="Genomic_DNA"/>
</dbReference>
<dbReference type="AlphaFoldDB" id="A0A813KCN3"/>
<feature type="coiled-coil region" evidence="1">
    <location>
        <begin position="33"/>
        <end position="60"/>
    </location>
</feature>
<evidence type="ECO:0000313" key="3">
    <source>
        <dbReference type="Proteomes" id="UP000626109"/>
    </source>
</evidence>
<name>A0A813KCN3_POLGL</name>
<proteinExistence type="predicted"/>
<protein>
    <submittedName>
        <fullName evidence="2">Uncharacterized protein</fullName>
    </submittedName>
</protein>
<gene>
    <name evidence="2" type="ORF">PGLA2088_LOCUS30927</name>
</gene>